<organism evidence="2 3">
    <name type="scientific">Apiospora arundinis</name>
    <dbReference type="NCBI Taxonomy" id="335852"/>
    <lineage>
        <taxon>Eukaryota</taxon>
        <taxon>Fungi</taxon>
        <taxon>Dikarya</taxon>
        <taxon>Ascomycota</taxon>
        <taxon>Pezizomycotina</taxon>
        <taxon>Sordariomycetes</taxon>
        <taxon>Xylariomycetidae</taxon>
        <taxon>Amphisphaeriales</taxon>
        <taxon>Apiosporaceae</taxon>
        <taxon>Apiospora</taxon>
    </lineage>
</organism>
<dbReference type="Pfam" id="PF00646">
    <property type="entry name" value="F-box"/>
    <property type="match status" value="1"/>
</dbReference>
<reference evidence="2 3" key="1">
    <citation type="journal article" date="2024" name="IMA Fungus">
        <title>Apiospora arundinis, a panoply of carbohydrate-active enzymes and secondary metabolites.</title>
        <authorList>
            <person name="Sorensen T."/>
            <person name="Petersen C."/>
            <person name="Muurmann A.T."/>
            <person name="Christiansen J.V."/>
            <person name="Brundto M.L."/>
            <person name="Overgaard C.K."/>
            <person name="Boysen A.T."/>
            <person name="Wollenberg R.D."/>
            <person name="Larsen T.O."/>
            <person name="Sorensen J.L."/>
            <person name="Nielsen K.L."/>
            <person name="Sondergaard T.E."/>
        </authorList>
    </citation>
    <scope>NUCLEOTIDE SEQUENCE [LARGE SCALE GENOMIC DNA]</scope>
    <source>
        <strain evidence="2 3">AAU 773</strain>
    </source>
</reference>
<sequence>MAFPTFNLDSLPVEIQCCIFRHLDPITLIAFSQTSTHYRRVISPSRRNYAERLLALELLEEHGGVTSIFRPRHNVISPDWRDSTCDSMRWACTACLRLLPHTAFGNHFLLGLGYRKPEPGSPAAAEQTVSSWEPSRDARYWQALKRYKQRADVVFEQKRLRRQYSGASTRDYRRYATARDAEYSETALARLIDLAQPAGFQPCHLELERAREEMGQFALEYERRNAGYKRHLRRCLECNWRRGELRPHATQYDGILGGTLKVPVAHSRQLYFGCGLDRHFPGFTAPLNNEPPTHSARVFVIYREDPYDLPFTLHMVRCPGCTRWQELRAFRVGTWYARWTIGYGTARGEFENWDQRPLGAEFYDSLICNHCLAGKGDDESMKRLRDELQGFWLHCAYAKLLQLVGEFEGGFRQLYYATWEMPKGHPVKRLIRKEILRDIIGPGVRERSAGNSYDWDDIESSGADLALYRLRYRHWKDAWARCKDDVGMEKFKARLEESFRERDYNIAEEHFIWLKKCRQEVLENPQVLIDWALARDGSALT</sequence>
<keyword evidence="3" id="KW-1185">Reference proteome</keyword>
<proteinExistence type="predicted"/>
<dbReference type="CDD" id="cd09917">
    <property type="entry name" value="F-box_SF"/>
    <property type="match status" value="1"/>
</dbReference>
<comment type="caution">
    <text evidence="2">The sequence shown here is derived from an EMBL/GenBank/DDBJ whole genome shotgun (WGS) entry which is preliminary data.</text>
</comment>
<dbReference type="SUPFAM" id="SSF81383">
    <property type="entry name" value="F-box domain"/>
    <property type="match status" value="1"/>
</dbReference>
<dbReference type="PROSITE" id="PS50181">
    <property type="entry name" value="FBOX"/>
    <property type="match status" value="1"/>
</dbReference>
<dbReference type="InterPro" id="IPR036047">
    <property type="entry name" value="F-box-like_dom_sf"/>
</dbReference>
<evidence type="ECO:0000259" key="1">
    <source>
        <dbReference type="PROSITE" id="PS50181"/>
    </source>
</evidence>
<evidence type="ECO:0000313" key="2">
    <source>
        <dbReference type="EMBL" id="KAK8869017.1"/>
    </source>
</evidence>
<dbReference type="Gene3D" id="1.20.1280.50">
    <property type="match status" value="1"/>
</dbReference>
<dbReference type="SMART" id="SM00256">
    <property type="entry name" value="FBOX"/>
    <property type="match status" value="1"/>
</dbReference>
<dbReference type="InterPro" id="IPR001810">
    <property type="entry name" value="F-box_dom"/>
</dbReference>
<accession>A0ABR2IW43</accession>
<evidence type="ECO:0000313" key="3">
    <source>
        <dbReference type="Proteomes" id="UP001390339"/>
    </source>
</evidence>
<feature type="domain" description="F-box" evidence="1">
    <location>
        <begin position="5"/>
        <end position="52"/>
    </location>
</feature>
<name>A0ABR2IW43_9PEZI</name>
<protein>
    <recommendedName>
        <fullName evidence="1">F-box domain-containing protein</fullName>
    </recommendedName>
</protein>
<gene>
    <name evidence="2" type="ORF">PGQ11_007595</name>
</gene>
<dbReference type="EMBL" id="JAPCWZ010000004">
    <property type="protein sequence ID" value="KAK8869017.1"/>
    <property type="molecule type" value="Genomic_DNA"/>
</dbReference>
<dbReference type="Proteomes" id="UP001390339">
    <property type="component" value="Unassembled WGS sequence"/>
</dbReference>